<dbReference type="InterPro" id="IPR046341">
    <property type="entry name" value="SET_dom_sf"/>
</dbReference>
<dbReference type="SUPFAM" id="SSF82199">
    <property type="entry name" value="SET domain"/>
    <property type="match status" value="1"/>
</dbReference>
<keyword evidence="7" id="KW-0862">Zinc</keyword>
<feature type="region of interest" description="Disordered" evidence="8">
    <location>
        <begin position="135"/>
        <end position="231"/>
    </location>
</feature>
<evidence type="ECO:0000256" key="1">
    <source>
        <dbReference type="ARBA" id="ARBA00004286"/>
    </source>
</evidence>
<evidence type="ECO:0000259" key="9">
    <source>
        <dbReference type="PROSITE" id="PS50280"/>
    </source>
</evidence>
<dbReference type="PROSITE" id="PS50280">
    <property type="entry name" value="SET"/>
    <property type="match status" value="1"/>
</dbReference>
<accession>A0A9P5XG86</accession>
<dbReference type="Proteomes" id="UP000807342">
    <property type="component" value="Unassembled WGS sequence"/>
</dbReference>
<keyword evidence="2" id="KW-0158">Chromosome</keyword>
<dbReference type="InterPro" id="IPR001214">
    <property type="entry name" value="SET_dom"/>
</dbReference>
<dbReference type="SMART" id="SM00317">
    <property type="entry name" value="SET"/>
    <property type="match status" value="1"/>
</dbReference>
<organism evidence="12 13">
    <name type="scientific">Macrolepiota fuliginosa MF-IS2</name>
    <dbReference type="NCBI Taxonomy" id="1400762"/>
    <lineage>
        <taxon>Eukaryota</taxon>
        <taxon>Fungi</taxon>
        <taxon>Dikarya</taxon>
        <taxon>Basidiomycota</taxon>
        <taxon>Agaricomycotina</taxon>
        <taxon>Agaricomycetes</taxon>
        <taxon>Agaricomycetidae</taxon>
        <taxon>Agaricales</taxon>
        <taxon>Agaricineae</taxon>
        <taxon>Agaricaceae</taxon>
        <taxon>Macrolepiota</taxon>
    </lineage>
</organism>
<dbReference type="Pfam" id="PF00856">
    <property type="entry name" value="SET"/>
    <property type="match status" value="1"/>
</dbReference>
<evidence type="ECO:0000256" key="5">
    <source>
        <dbReference type="ARBA" id="ARBA00022691"/>
    </source>
</evidence>
<comment type="caution">
    <text evidence="12">The sequence shown here is derived from an EMBL/GenBank/DDBJ whole genome shotgun (WGS) entry which is preliminary data.</text>
</comment>
<dbReference type="GO" id="GO:0005694">
    <property type="term" value="C:chromosome"/>
    <property type="evidence" value="ECO:0007669"/>
    <property type="project" value="UniProtKB-SubCell"/>
</dbReference>
<evidence type="ECO:0000256" key="7">
    <source>
        <dbReference type="ARBA" id="ARBA00022833"/>
    </source>
</evidence>
<dbReference type="GO" id="GO:0005634">
    <property type="term" value="C:nucleus"/>
    <property type="evidence" value="ECO:0007669"/>
    <property type="project" value="InterPro"/>
</dbReference>
<dbReference type="SMART" id="SM00468">
    <property type="entry name" value="PreSET"/>
    <property type="match status" value="1"/>
</dbReference>
<gene>
    <name evidence="12" type="ORF">P691DRAFT_428686</name>
</gene>
<evidence type="ECO:0000256" key="3">
    <source>
        <dbReference type="ARBA" id="ARBA00022603"/>
    </source>
</evidence>
<dbReference type="GO" id="GO:0032259">
    <property type="term" value="P:methylation"/>
    <property type="evidence" value="ECO:0007669"/>
    <property type="project" value="UniProtKB-KW"/>
</dbReference>
<keyword evidence="3" id="KW-0489">Methyltransferase</keyword>
<dbReference type="PANTHER" id="PTHR46223">
    <property type="entry name" value="HISTONE-LYSINE N-METHYLTRANSFERASE SUV39H"/>
    <property type="match status" value="1"/>
</dbReference>
<feature type="compositionally biased region" description="Low complexity" evidence="8">
    <location>
        <begin position="156"/>
        <end position="172"/>
    </location>
</feature>
<sequence length="532" mass="59559">MVMENYDTSFSKIEWDHWQRADGTNQTWHRMHPSQMRDWRRMRKRQRAEIIQDSLDVELEPLSRTDIHNYETRLHAQAYKEKLEARRRYSPKLEEQMAGLLAEKLDPEWNPQPGSQVSSGLGIPSARGLRLSTIRQQRTPTPRAGSSHKTTPKPPSIAESTASTSSSLASSSRPPPLRPTHQLNAQSTSLGRPASPSDHEKVRKRKLFEVEGGSGLSRDEDSMSVGKGKAPMHNSRYRFQLSLQWSRIAQSQGAAAISFVNDVDDEDTPPLVPDFKYLERGYIWSKGIEKPNKDFQIGCDCTRCESALECGCQSISEVVNKGGRKAFGYTKAGLFSFKVPGGLEVIECNEVCACSQNCLNRVSQQPRDVPLEIFKTKNRGWGVRAAIDIVRGKVLGMYAGLLITRKEAHTTTGGYLFDLDGEEILEGNGSDDGVEGRFSVDSRTCGNWTRFVNHSCGPNMAIYLAVYDTIPATNRPYITFVARDFIEAGTELTVDYDPASAHDADRYSVKDAQGMKKCFCGSEKCRDYVMMC</sequence>
<dbReference type="Pfam" id="PF05033">
    <property type="entry name" value="Pre-SET"/>
    <property type="match status" value="1"/>
</dbReference>
<protein>
    <submittedName>
        <fullName evidence="12">SET domain-containing protein</fullName>
    </submittedName>
</protein>
<feature type="compositionally biased region" description="Polar residues" evidence="8">
    <location>
        <begin position="181"/>
        <end position="190"/>
    </location>
</feature>
<comment type="subcellular location">
    <subcellularLocation>
        <location evidence="1">Chromosome</location>
    </subcellularLocation>
</comment>
<dbReference type="PROSITE" id="PS50867">
    <property type="entry name" value="PRE_SET"/>
    <property type="match status" value="1"/>
</dbReference>
<dbReference type="AlphaFoldDB" id="A0A9P5XG86"/>
<dbReference type="PROSITE" id="PS50868">
    <property type="entry name" value="POST_SET"/>
    <property type="match status" value="1"/>
</dbReference>
<dbReference type="PANTHER" id="PTHR46223:SF3">
    <property type="entry name" value="HISTONE-LYSINE N-METHYLTRANSFERASE SET-23"/>
    <property type="match status" value="1"/>
</dbReference>
<evidence type="ECO:0000313" key="13">
    <source>
        <dbReference type="Proteomes" id="UP000807342"/>
    </source>
</evidence>
<feature type="domain" description="Post-SET" evidence="11">
    <location>
        <begin position="514"/>
        <end position="530"/>
    </location>
</feature>
<dbReference type="EMBL" id="MU151096">
    <property type="protein sequence ID" value="KAF9450842.1"/>
    <property type="molecule type" value="Genomic_DNA"/>
</dbReference>
<name>A0A9P5XG86_9AGAR</name>
<dbReference type="InterPro" id="IPR003616">
    <property type="entry name" value="Post-SET_dom"/>
</dbReference>
<evidence type="ECO:0000256" key="6">
    <source>
        <dbReference type="ARBA" id="ARBA00022723"/>
    </source>
</evidence>
<keyword evidence="6" id="KW-0479">Metal-binding</keyword>
<proteinExistence type="predicted"/>
<dbReference type="Gene3D" id="2.170.270.10">
    <property type="entry name" value="SET domain"/>
    <property type="match status" value="1"/>
</dbReference>
<feature type="domain" description="SET" evidence="9">
    <location>
        <begin position="369"/>
        <end position="497"/>
    </location>
</feature>
<dbReference type="InterPro" id="IPR050973">
    <property type="entry name" value="H3K9_Histone-Lys_N-MTase"/>
</dbReference>
<dbReference type="InterPro" id="IPR007728">
    <property type="entry name" value="Pre-SET_dom"/>
</dbReference>
<evidence type="ECO:0000313" key="12">
    <source>
        <dbReference type="EMBL" id="KAF9450842.1"/>
    </source>
</evidence>
<evidence type="ECO:0000259" key="10">
    <source>
        <dbReference type="PROSITE" id="PS50867"/>
    </source>
</evidence>
<dbReference type="OrthoDB" id="308383at2759"/>
<feature type="domain" description="Pre-SET" evidence="10">
    <location>
        <begin position="297"/>
        <end position="366"/>
    </location>
</feature>
<evidence type="ECO:0000256" key="2">
    <source>
        <dbReference type="ARBA" id="ARBA00022454"/>
    </source>
</evidence>
<evidence type="ECO:0000256" key="4">
    <source>
        <dbReference type="ARBA" id="ARBA00022679"/>
    </source>
</evidence>
<feature type="region of interest" description="Disordered" evidence="8">
    <location>
        <begin position="105"/>
        <end position="124"/>
    </location>
</feature>
<keyword evidence="5" id="KW-0949">S-adenosyl-L-methionine</keyword>
<evidence type="ECO:0000259" key="11">
    <source>
        <dbReference type="PROSITE" id="PS50868"/>
    </source>
</evidence>
<dbReference type="GO" id="GO:0008270">
    <property type="term" value="F:zinc ion binding"/>
    <property type="evidence" value="ECO:0007669"/>
    <property type="project" value="InterPro"/>
</dbReference>
<keyword evidence="4" id="KW-0808">Transferase</keyword>
<evidence type="ECO:0000256" key="8">
    <source>
        <dbReference type="SAM" id="MobiDB-lite"/>
    </source>
</evidence>
<reference evidence="12" key="1">
    <citation type="submission" date="2020-11" db="EMBL/GenBank/DDBJ databases">
        <authorList>
            <consortium name="DOE Joint Genome Institute"/>
            <person name="Ahrendt S."/>
            <person name="Riley R."/>
            <person name="Andreopoulos W."/>
            <person name="Labutti K."/>
            <person name="Pangilinan J."/>
            <person name="Ruiz-Duenas F.J."/>
            <person name="Barrasa J.M."/>
            <person name="Sanchez-Garcia M."/>
            <person name="Camarero S."/>
            <person name="Miyauchi S."/>
            <person name="Serrano A."/>
            <person name="Linde D."/>
            <person name="Babiker R."/>
            <person name="Drula E."/>
            <person name="Ayuso-Fernandez I."/>
            <person name="Pacheco R."/>
            <person name="Padilla G."/>
            <person name="Ferreira P."/>
            <person name="Barriuso J."/>
            <person name="Kellner H."/>
            <person name="Castanera R."/>
            <person name="Alfaro M."/>
            <person name="Ramirez L."/>
            <person name="Pisabarro A.G."/>
            <person name="Kuo A."/>
            <person name="Tritt A."/>
            <person name="Lipzen A."/>
            <person name="He G."/>
            <person name="Yan M."/>
            <person name="Ng V."/>
            <person name="Cullen D."/>
            <person name="Martin F."/>
            <person name="Rosso M.-N."/>
            <person name="Henrissat B."/>
            <person name="Hibbett D."/>
            <person name="Martinez A.T."/>
            <person name="Grigoriev I.V."/>
        </authorList>
    </citation>
    <scope>NUCLEOTIDE SEQUENCE</scope>
    <source>
        <strain evidence="12">MF-IS2</strain>
    </source>
</reference>
<keyword evidence="13" id="KW-1185">Reference proteome</keyword>
<dbReference type="GO" id="GO:0042054">
    <property type="term" value="F:histone methyltransferase activity"/>
    <property type="evidence" value="ECO:0007669"/>
    <property type="project" value="InterPro"/>
</dbReference>